<organism evidence="2 3">
    <name type="scientific">Lentinula lateritia</name>
    <dbReference type="NCBI Taxonomy" id="40482"/>
    <lineage>
        <taxon>Eukaryota</taxon>
        <taxon>Fungi</taxon>
        <taxon>Dikarya</taxon>
        <taxon>Basidiomycota</taxon>
        <taxon>Agaricomycotina</taxon>
        <taxon>Agaricomycetes</taxon>
        <taxon>Agaricomycetidae</taxon>
        <taxon>Agaricales</taxon>
        <taxon>Marasmiineae</taxon>
        <taxon>Omphalotaceae</taxon>
        <taxon>Lentinula</taxon>
    </lineage>
</organism>
<dbReference type="SUPFAM" id="SSF51197">
    <property type="entry name" value="Clavaminate synthase-like"/>
    <property type="match status" value="1"/>
</dbReference>
<proteinExistence type="predicted"/>
<dbReference type="Gene3D" id="2.60.120.650">
    <property type="entry name" value="Cupin"/>
    <property type="match status" value="1"/>
</dbReference>
<feature type="region of interest" description="Disordered" evidence="1">
    <location>
        <begin position="422"/>
        <end position="474"/>
    </location>
</feature>
<feature type="region of interest" description="Disordered" evidence="1">
    <location>
        <begin position="328"/>
        <end position="360"/>
    </location>
</feature>
<dbReference type="Proteomes" id="UP001150238">
    <property type="component" value="Unassembled WGS sequence"/>
</dbReference>
<gene>
    <name evidence="2" type="ORF">C8J55DRAFT_560956</name>
</gene>
<feature type="compositionally biased region" description="Polar residues" evidence="1">
    <location>
        <begin position="585"/>
        <end position="595"/>
    </location>
</feature>
<comment type="caution">
    <text evidence="2">The sequence shown here is derived from an EMBL/GenBank/DDBJ whole genome shotgun (WGS) entry which is preliminary data.</text>
</comment>
<accession>A0A9W9AD16</accession>
<feature type="region of interest" description="Disordered" evidence="1">
    <location>
        <begin position="502"/>
        <end position="685"/>
    </location>
</feature>
<evidence type="ECO:0000313" key="3">
    <source>
        <dbReference type="Proteomes" id="UP001150238"/>
    </source>
</evidence>
<sequence length="1228" mass="136088">MEGFVDDLRQWVNATEAELKGGEEIPVTKYLMADLALTKAYGFLESEKARHWFEKSVNDWFPIGNLVARAKVLGFSGMNIPNLAGIKGEPDEKNFLQMKPITGPSGWPEVIRRAVELWKKAPKQRQHNTKSGAQHSVQEVFDGLGIDAHVELERRIAFVINLDFGAWWLAWTREEACGFPDSLMDLQTVVPSISSGLSEDYEPRKWALSGHVMALISPIAILLPKSLRNDSLHRGTLLHKSYVLGMRERPDSLAAVEKFLWERIDKMSRGLLTSEELLQDLAEYDGWKNVPEDESLFFVDKQSSEMLAPEPPLEVPLPLIDETGASCEGQGHIQTGDGTMEPEEKNHNEESLPGSSLPSVEQEHNGEIIVGDVPPVSDGKTVSGKVARGAASRIEGGIEEHGGSVEPETDPLGDLNEKHLPVIGSSPPLVEELDGGTGLEKKAEPETDPLGDLDERHLPVIGSSPPLVEKRDGETGQRIKTIAVNDILKMIAKPYGILGEDTEESVSSNSEGSGQKGTHILAATSGSNFHQLSPVPEGNRITGKDAGEQCKTSLGPSFDQERPGTPDMIDMDDGTPASLGRRAHSFTSIGTPSPSNHREYQEDGSELENAEEETSLGDDELSSVDESVYEPTKPPEDPYSGRKRRHSFNSGGTRKRKKTSHRIARAKPVEKAVSTPTEPNNAKKEEEVATMERFKAKDARRLFVIQAKQKLLQKDVVHVFDVDATWFIKIRMKAFNLTDLEMFKRAMEKCSEQQLIDGIVAKDAKEKWTDVKLGELTENKEAKGVPTDFPCKILTASEWRSLSLGEIGEIVSQSPVLIRGEEGLEFGEAAAEAKLGDVDMLRTVHDKSLGEERVHVQASLRDAIRTALHGNKIVNCLDITIERTGRYTELLDTDRVAVNYVRNMPVVRFIADGIVFTDWGLLATGNAFHRRHIDGGGSGTEVAVVAGTKVWIVSHPKSPAYWGRWFGGDFDEVQESKDWGEYSFLLKPGDRIIMGPCSPHTVLTIDPSIAIGGHYRFAKSMDKTCCGICQAFVADSNFTNAAHIDATRVMVCVLVFLVEKLSVPDIDWKDQSKTIHLLDPYEPAQFLILVMVINVVRLARVLDPRTYDNTLPRDVARAYGVGEAYANRLLKWLATNVRRHTLGKTEQSCTEIAHRHLVQMARALVVFRHHAEQEGIEGANSGITSESVRGAIEEESFAETDWFMEQWPGDDDEWDELWTTTQSFIYMG</sequence>
<name>A0A9W9AD16_9AGAR</name>
<protein>
    <recommendedName>
        <fullName evidence="4">JmjC domain-containing protein</fullName>
    </recommendedName>
</protein>
<feature type="compositionally biased region" description="Basic residues" evidence="1">
    <location>
        <begin position="641"/>
        <end position="665"/>
    </location>
</feature>
<evidence type="ECO:0000313" key="2">
    <source>
        <dbReference type="EMBL" id="KAJ4479821.1"/>
    </source>
</evidence>
<evidence type="ECO:0008006" key="4">
    <source>
        <dbReference type="Google" id="ProtNLM"/>
    </source>
</evidence>
<dbReference type="AlphaFoldDB" id="A0A9W9AD16"/>
<reference evidence="2" key="2">
    <citation type="journal article" date="2023" name="Proc. Natl. Acad. Sci. U.S.A.">
        <title>A global phylogenomic analysis of the shiitake genus Lentinula.</title>
        <authorList>
            <person name="Sierra-Patev S."/>
            <person name="Min B."/>
            <person name="Naranjo-Ortiz M."/>
            <person name="Looney B."/>
            <person name="Konkel Z."/>
            <person name="Slot J.C."/>
            <person name="Sakamoto Y."/>
            <person name="Steenwyk J.L."/>
            <person name="Rokas A."/>
            <person name="Carro J."/>
            <person name="Camarero S."/>
            <person name="Ferreira P."/>
            <person name="Molpeceres G."/>
            <person name="Ruiz-Duenas F.J."/>
            <person name="Serrano A."/>
            <person name="Henrissat B."/>
            <person name="Drula E."/>
            <person name="Hughes K.W."/>
            <person name="Mata J.L."/>
            <person name="Ishikawa N.K."/>
            <person name="Vargas-Isla R."/>
            <person name="Ushijima S."/>
            <person name="Smith C.A."/>
            <person name="Donoghue J."/>
            <person name="Ahrendt S."/>
            <person name="Andreopoulos W."/>
            <person name="He G."/>
            <person name="LaButti K."/>
            <person name="Lipzen A."/>
            <person name="Ng V."/>
            <person name="Riley R."/>
            <person name="Sandor L."/>
            <person name="Barry K."/>
            <person name="Martinez A.T."/>
            <person name="Xiao Y."/>
            <person name="Gibbons J.G."/>
            <person name="Terashima K."/>
            <person name="Grigoriev I.V."/>
            <person name="Hibbett D."/>
        </authorList>
    </citation>
    <scope>NUCLEOTIDE SEQUENCE</scope>
    <source>
        <strain evidence="2">Sp2 HRB7682 ss15</strain>
    </source>
</reference>
<reference evidence="2" key="1">
    <citation type="submission" date="2022-08" db="EMBL/GenBank/DDBJ databases">
        <authorList>
            <consortium name="DOE Joint Genome Institute"/>
            <person name="Min B."/>
            <person name="Riley R."/>
            <person name="Sierra-Patev S."/>
            <person name="Naranjo-Ortiz M."/>
            <person name="Looney B."/>
            <person name="Konkel Z."/>
            <person name="Slot J.C."/>
            <person name="Sakamoto Y."/>
            <person name="Steenwyk J.L."/>
            <person name="Rokas A."/>
            <person name="Carro J."/>
            <person name="Camarero S."/>
            <person name="Ferreira P."/>
            <person name="Molpeceres G."/>
            <person name="Ruiz-Duenas F.J."/>
            <person name="Serrano A."/>
            <person name="Henrissat B."/>
            <person name="Drula E."/>
            <person name="Hughes K.W."/>
            <person name="Mata J.L."/>
            <person name="Ishikawa N.K."/>
            <person name="Vargas-Isla R."/>
            <person name="Ushijima S."/>
            <person name="Smith C.A."/>
            <person name="Ahrendt S."/>
            <person name="Andreopoulos W."/>
            <person name="He G."/>
            <person name="Labutti K."/>
            <person name="Lipzen A."/>
            <person name="Ng V."/>
            <person name="Sandor L."/>
            <person name="Barry K."/>
            <person name="Martinez A.T."/>
            <person name="Xiao Y."/>
            <person name="Gibbons J.G."/>
            <person name="Terashima K."/>
            <person name="Hibbett D.S."/>
            <person name="Grigoriev I.V."/>
        </authorList>
    </citation>
    <scope>NUCLEOTIDE SEQUENCE</scope>
    <source>
        <strain evidence="2">Sp2 HRB7682 ss15</strain>
    </source>
</reference>
<dbReference type="EMBL" id="JANVFS010000016">
    <property type="protein sequence ID" value="KAJ4479821.1"/>
    <property type="molecule type" value="Genomic_DNA"/>
</dbReference>
<evidence type="ECO:0000256" key="1">
    <source>
        <dbReference type="SAM" id="MobiDB-lite"/>
    </source>
</evidence>
<feature type="compositionally biased region" description="Acidic residues" evidence="1">
    <location>
        <begin position="602"/>
        <end position="623"/>
    </location>
</feature>